<evidence type="ECO:0000256" key="12">
    <source>
        <dbReference type="ARBA" id="ARBA00023170"/>
    </source>
</evidence>
<keyword evidence="3" id="KW-0597">Phosphoprotein</keyword>
<dbReference type="Pfam" id="PF01030">
    <property type="entry name" value="Recep_L_domain"/>
    <property type="match status" value="1"/>
</dbReference>
<dbReference type="Pfam" id="PF00757">
    <property type="entry name" value="Furin-like"/>
    <property type="match status" value="1"/>
</dbReference>
<feature type="signal peptide" evidence="15">
    <location>
        <begin position="1"/>
        <end position="20"/>
    </location>
</feature>
<comment type="catalytic activity">
    <reaction evidence="14">
        <text>L-tyrosyl-[protein] + ATP = O-phospho-L-tyrosyl-[protein] + ADP + H(+)</text>
        <dbReference type="Rhea" id="RHEA:10596"/>
        <dbReference type="Rhea" id="RHEA-COMP:10136"/>
        <dbReference type="Rhea" id="RHEA-COMP:20101"/>
        <dbReference type="ChEBI" id="CHEBI:15378"/>
        <dbReference type="ChEBI" id="CHEBI:30616"/>
        <dbReference type="ChEBI" id="CHEBI:46858"/>
        <dbReference type="ChEBI" id="CHEBI:61978"/>
        <dbReference type="ChEBI" id="CHEBI:456216"/>
        <dbReference type="EC" id="2.7.10.1"/>
    </reaction>
</comment>
<keyword evidence="19" id="KW-1185">Reference proteome</keyword>
<dbReference type="SUPFAM" id="SSF52058">
    <property type="entry name" value="L domain-like"/>
    <property type="match status" value="1"/>
</dbReference>
<dbReference type="Gene3D" id="3.80.20.20">
    <property type="entry name" value="Receptor L-domain"/>
    <property type="match status" value="1"/>
</dbReference>
<sequence>MKLNEIFLTVFHCFIALTAAVEIIDSKVSNLEKECYGTNMGFSISGGPEFHYESIRRRYKDCTYVQGNLEITNLNSGNMTYDLSFLATIRIVTGYVLLGLLQVETIPLTSLRLIRADNTMTLKGEEYGMIVALTSEGSDEKQSVGLRELHLPVLSEISRGKVYFGQNPLLCHVDTIAWNAIVSGKENPVTFAKDAFSKDCSRCPVVCTDKHGIARCWGTKDHLCQQVRTPECHSVCPGRCFETGLLGCCHPECAIGCYGPFVTDCVMCKYFRRFDKCVSKCPDSTYPLGQDCIEF</sequence>
<evidence type="ECO:0000313" key="19">
    <source>
        <dbReference type="Proteomes" id="UP001634394"/>
    </source>
</evidence>
<feature type="chain" id="PRO_5044849581" description="receptor protein-tyrosine kinase" evidence="15">
    <location>
        <begin position="21"/>
        <end position="295"/>
    </location>
</feature>
<dbReference type="GO" id="GO:0004714">
    <property type="term" value="F:transmembrane receptor protein tyrosine kinase activity"/>
    <property type="evidence" value="ECO:0007669"/>
    <property type="project" value="UniProtKB-EC"/>
</dbReference>
<evidence type="ECO:0000256" key="7">
    <source>
        <dbReference type="ARBA" id="ARBA00022777"/>
    </source>
</evidence>
<evidence type="ECO:0000313" key="18">
    <source>
        <dbReference type="EMBL" id="KAL3855338.1"/>
    </source>
</evidence>
<dbReference type="InterPro" id="IPR000494">
    <property type="entry name" value="Rcpt_L-dom"/>
</dbReference>
<dbReference type="SMART" id="SM00261">
    <property type="entry name" value="FU"/>
    <property type="match status" value="1"/>
</dbReference>
<comment type="subcellular location">
    <subcellularLocation>
        <location evidence="1">Membrane</location>
        <topology evidence="1">Single-pass type I membrane protein</topology>
    </subcellularLocation>
</comment>
<keyword evidence="10" id="KW-0472">Membrane</keyword>
<evidence type="ECO:0000256" key="13">
    <source>
        <dbReference type="ARBA" id="ARBA00023180"/>
    </source>
</evidence>
<evidence type="ECO:0000256" key="9">
    <source>
        <dbReference type="ARBA" id="ARBA00022989"/>
    </source>
</evidence>
<evidence type="ECO:0000256" key="3">
    <source>
        <dbReference type="ARBA" id="ARBA00022553"/>
    </source>
</evidence>
<keyword evidence="11" id="KW-0829">Tyrosine-protein kinase</keyword>
<feature type="domain" description="Receptor L-domain" evidence="17">
    <location>
        <begin position="61"/>
        <end position="181"/>
    </location>
</feature>
<dbReference type="EMBL" id="JBJQND010000014">
    <property type="protein sequence ID" value="KAL3855338.1"/>
    <property type="molecule type" value="Genomic_DNA"/>
</dbReference>
<keyword evidence="9" id="KW-1133">Transmembrane helix</keyword>
<accession>A0ABD3V3G5</accession>
<evidence type="ECO:0000256" key="5">
    <source>
        <dbReference type="ARBA" id="ARBA00022692"/>
    </source>
</evidence>
<evidence type="ECO:0000259" key="16">
    <source>
        <dbReference type="Pfam" id="PF00757"/>
    </source>
</evidence>
<dbReference type="GO" id="GO:0016020">
    <property type="term" value="C:membrane"/>
    <property type="evidence" value="ECO:0007669"/>
    <property type="project" value="UniProtKB-SubCell"/>
</dbReference>
<evidence type="ECO:0000256" key="10">
    <source>
        <dbReference type="ARBA" id="ARBA00023136"/>
    </source>
</evidence>
<keyword evidence="15" id="KW-0732">Signal</keyword>
<keyword evidence="13" id="KW-0325">Glycoprotein</keyword>
<name>A0ABD3V3G5_SINWO</name>
<evidence type="ECO:0000256" key="4">
    <source>
        <dbReference type="ARBA" id="ARBA00022679"/>
    </source>
</evidence>
<dbReference type="InterPro" id="IPR006212">
    <property type="entry name" value="Furin_repeat"/>
</dbReference>
<evidence type="ECO:0000256" key="1">
    <source>
        <dbReference type="ARBA" id="ARBA00004479"/>
    </source>
</evidence>
<protein>
    <recommendedName>
        <fullName evidence="2">receptor protein-tyrosine kinase</fullName>
        <ecNumber evidence="2">2.7.10.1</ecNumber>
    </recommendedName>
</protein>
<gene>
    <name evidence="18" type="ORF">ACJMK2_014554</name>
</gene>
<evidence type="ECO:0000256" key="14">
    <source>
        <dbReference type="ARBA" id="ARBA00051243"/>
    </source>
</evidence>
<dbReference type="Proteomes" id="UP001634394">
    <property type="component" value="Unassembled WGS sequence"/>
</dbReference>
<reference evidence="18 19" key="1">
    <citation type="submission" date="2024-11" db="EMBL/GenBank/DDBJ databases">
        <title>Chromosome-level genome assembly of the freshwater bivalve Anodonta woodiana.</title>
        <authorList>
            <person name="Chen X."/>
        </authorList>
    </citation>
    <scope>NUCLEOTIDE SEQUENCE [LARGE SCALE GENOMIC DNA]</scope>
    <source>
        <strain evidence="18">MN2024</strain>
        <tissue evidence="18">Gills</tissue>
    </source>
</reference>
<organism evidence="18 19">
    <name type="scientific">Sinanodonta woodiana</name>
    <name type="common">Chinese pond mussel</name>
    <name type="synonym">Anodonta woodiana</name>
    <dbReference type="NCBI Taxonomy" id="1069815"/>
    <lineage>
        <taxon>Eukaryota</taxon>
        <taxon>Metazoa</taxon>
        <taxon>Spiralia</taxon>
        <taxon>Lophotrochozoa</taxon>
        <taxon>Mollusca</taxon>
        <taxon>Bivalvia</taxon>
        <taxon>Autobranchia</taxon>
        <taxon>Heteroconchia</taxon>
        <taxon>Palaeoheterodonta</taxon>
        <taxon>Unionida</taxon>
        <taxon>Unionoidea</taxon>
        <taxon>Unionidae</taxon>
        <taxon>Unioninae</taxon>
        <taxon>Sinanodonta</taxon>
    </lineage>
</organism>
<evidence type="ECO:0000256" key="6">
    <source>
        <dbReference type="ARBA" id="ARBA00022741"/>
    </source>
</evidence>
<dbReference type="AlphaFoldDB" id="A0ABD3V3G5"/>
<evidence type="ECO:0000256" key="15">
    <source>
        <dbReference type="SAM" id="SignalP"/>
    </source>
</evidence>
<keyword evidence="7" id="KW-0418">Kinase</keyword>
<proteinExistence type="predicted"/>
<dbReference type="InterPro" id="IPR009030">
    <property type="entry name" value="Growth_fac_rcpt_cys_sf"/>
</dbReference>
<keyword evidence="6" id="KW-0547">Nucleotide-binding</keyword>
<dbReference type="Gene3D" id="2.10.220.10">
    <property type="entry name" value="Hormone Receptor, Insulin-like Growth Factor Receptor 1, Chain A, domain 2"/>
    <property type="match status" value="1"/>
</dbReference>
<dbReference type="EC" id="2.7.10.1" evidence="2"/>
<evidence type="ECO:0000256" key="2">
    <source>
        <dbReference type="ARBA" id="ARBA00011902"/>
    </source>
</evidence>
<dbReference type="InterPro" id="IPR006211">
    <property type="entry name" value="Furin-like_Cys-rich_dom"/>
</dbReference>
<dbReference type="SUPFAM" id="SSF57184">
    <property type="entry name" value="Growth factor receptor domain"/>
    <property type="match status" value="1"/>
</dbReference>
<evidence type="ECO:0000256" key="11">
    <source>
        <dbReference type="ARBA" id="ARBA00023137"/>
    </source>
</evidence>
<keyword evidence="4" id="KW-0808">Transferase</keyword>
<keyword evidence="5" id="KW-0812">Transmembrane</keyword>
<evidence type="ECO:0000259" key="17">
    <source>
        <dbReference type="Pfam" id="PF01030"/>
    </source>
</evidence>
<dbReference type="GO" id="GO:0005524">
    <property type="term" value="F:ATP binding"/>
    <property type="evidence" value="ECO:0007669"/>
    <property type="project" value="UniProtKB-KW"/>
</dbReference>
<dbReference type="InterPro" id="IPR036941">
    <property type="entry name" value="Rcpt_L-dom_sf"/>
</dbReference>
<keyword evidence="12" id="KW-0675">Receptor</keyword>
<evidence type="ECO:0000256" key="8">
    <source>
        <dbReference type="ARBA" id="ARBA00022840"/>
    </source>
</evidence>
<comment type="caution">
    <text evidence="18">The sequence shown here is derived from an EMBL/GenBank/DDBJ whole genome shotgun (WGS) entry which is preliminary data.</text>
</comment>
<dbReference type="CDD" id="cd00064">
    <property type="entry name" value="FU"/>
    <property type="match status" value="1"/>
</dbReference>
<keyword evidence="8" id="KW-0067">ATP-binding</keyword>
<feature type="domain" description="Furin-like cysteine-rich" evidence="16">
    <location>
        <begin position="200"/>
        <end position="293"/>
    </location>
</feature>